<dbReference type="AlphaFoldDB" id="A0A091DP21"/>
<keyword evidence="4" id="KW-0963">Cytoplasm</keyword>
<keyword evidence="9" id="KW-0206">Cytoskeleton</keyword>
<dbReference type="PRINTS" id="PR01162">
    <property type="entry name" value="ALPHATUBULIN"/>
</dbReference>
<reference evidence="13 14" key="1">
    <citation type="submission" date="2013-11" db="EMBL/GenBank/DDBJ databases">
        <title>The Damaraland mole rat (Fukomys damarensis) genome and evolution of African mole rats.</title>
        <authorList>
            <person name="Gladyshev V.N."/>
            <person name="Fang X."/>
        </authorList>
    </citation>
    <scope>NUCLEOTIDE SEQUENCE [LARGE SCALE GENOMIC DNA]</scope>
    <source>
        <tissue evidence="13">Liver</tissue>
    </source>
</reference>
<comment type="catalytic activity">
    <reaction evidence="10">
        <text>GTP + H2O = GDP + phosphate + H(+)</text>
        <dbReference type="Rhea" id="RHEA:19669"/>
        <dbReference type="ChEBI" id="CHEBI:15377"/>
        <dbReference type="ChEBI" id="CHEBI:15378"/>
        <dbReference type="ChEBI" id="CHEBI:37565"/>
        <dbReference type="ChEBI" id="CHEBI:43474"/>
        <dbReference type="ChEBI" id="CHEBI:58189"/>
    </reaction>
    <physiologicalReaction direction="left-to-right" evidence="10">
        <dbReference type="Rhea" id="RHEA:19670"/>
    </physiologicalReaction>
</comment>
<dbReference type="Gene3D" id="3.40.50.1440">
    <property type="entry name" value="Tubulin/FtsZ, GTPase domain"/>
    <property type="match status" value="1"/>
</dbReference>
<evidence type="ECO:0000256" key="3">
    <source>
        <dbReference type="ARBA" id="ARBA00009636"/>
    </source>
</evidence>
<dbReference type="GO" id="GO:0007017">
    <property type="term" value="P:microtubule-based process"/>
    <property type="evidence" value="ECO:0007669"/>
    <property type="project" value="InterPro"/>
</dbReference>
<comment type="cofactor">
    <cofactor evidence="1">
        <name>Mg(2+)</name>
        <dbReference type="ChEBI" id="CHEBI:18420"/>
    </cofactor>
</comment>
<dbReference type="InterPro" id="IPR036525">
    <property type="entry name" value="Tubulin/FtsZ_GTPase_sf"/>
</dbReference>
<dbReference type="EMBL" id="KN123543">
    <property type="protein sequence ID" value="KFO24556.1"/>
    <property type="molecule type" value="Genomic_DNA"/>
</dbReference>
<dbReference type="InterPro" id="IPR000217">
    <property type="entry name" value="Tubulin"/>
</dbReference>
<dbReference type="SUPFAM" id="SSF52490">
    <property type="entry name" value="Tubulin nucleotide-binding domain-like"/>
    <property type="match status" value="1"/>
</dbReference>
<evidence type="ECO:0000256" key="2">
    <source>
        <dbReference type="ARBA" id="ARBA00004245"/>
    </source>
</evidence>
<proteinExistence type="inferred from homology"/>
<evidence type="ECO:0000256" key="11">
    <source>
        <dbReference type="SAM" id="MobiDB-lite"/>
    </source>
</evidence>
<dbReference type="PRINTS" id="PR01161">
    <property type="entry name" value="TUBULIN"/>
</dbReference>
<dbReference type="GO" id="GO:0016787">
    <property type="term" value="F:hydrolase activity"/>
    <property type="evidence" value="ECO:0007669"/>
    <property type="project" value="UniProtKB-KW"/>
</dbReference>
<evidence type="ECO:0000256" key="7">
    <source>
        <dbReference type="ARBA" id="ARBA00022801"/>
    </source>
</evidence>
<evidence type="ECO:0000313" key="13">
    <source>
        <dbReference type="EMBL" id="KFO24556.1"/>
    </source>
</evidence>
<dbReference type="InterPro" id="IPR003008">
    <property type="entry name" value="Tubulin_FtsZ_GTPase"/>
</dbReference>
<comment type="subcellular location">
    <subcellularLocation>
        <location evidence="2">Cytoplasm</location>
        <location evidence="2">Cytoskeleton</location>
    </subcellularLocation>
</comment>
<evidence type="ECO:0000256" key="8">
    <source>
        <dbReference type="ARBA" id="ARBA00023134"/>
    </source>
</evidence>
<feature type="domain" description="Tubulin/FtsZ GTPase" evidence="12">
    <location>
        <begin position="68"/>
        <end position="133"/>
    </location>
</feature>
<keyword evidence="7" id="KW-0378">Hydrolase</keyword>
<dbReference type="InterPro" id="IPR002452">
    <property type="entry name" value="Alpha_tubulin"/>
</dbReference>
<dbReference type="PANTHER" id="PTHR36527:SF6">
    <property type="entry name" value="TUBULIN_FTSZ GTPASE DOMAIN-CONTAINING PROTEIN"/>
    <property type="match status" value="1"/>
</dbReference>
<dbReference type="PANTHER" id="PTHR36527">
    <property type="entry name" value="OS01G0282866 PROTEIN"/>
    <property type="match status" value="1"/>
</dbReference>
<protein>
    <submittedName>
        <fullName evidence="13">Tubulin alpha chain</fullName>
    </submittedName>
</protein>
<evidence type="ECO:0000256" key="5">
    <source>
        <dbReference type="ARBA" id="ARBA00022701"/>
    </source>
</evidence>
<comment type="similarity">
    <text evidence="3">Belongs to the tubulin family.</text>
</comment>
<evidence type="ECO:0000256" key="6">
    <source>
        <dbReference type="ARBA" id="ARBA00022741"/>
    </source>
</evidence>
<keyword evidence="6" id="KW-0547">Nucleotide-binding</keyword>
<name>A0A091DP21_FUKDA</name>
<dbReference type="Pfam" id="PF00091">
    <property type="entry name" value="Tubulin"/>
    <property type="match status" value="1"/>
</dbReference>
<evidence type="ECO:0000259" key="12">
    <source>
        <dbReference type="Pfam" id="PF00091"/>
    </source>
</evidence>
<feature type="region of interest" description="Disordered" evidence="11">
    <location>
        <begin position="1"/>
        <end position="34"/>
    </location>
</feature>
<evidence type="ECO:0000256" key="4">
    <source>
        <dbReference type="ARBA" id="ARBA00022490"/>
    </source>
</evidence>
<keyword evidence="8" id="KW-0342">GTP-binding</keyword>
<dbReference type="GO" id="GO:0005874">
    <property type="term" value="C:microtubule"/>
    <property type="evidence" value="ECO:0007669"/>
    <property type="project" value="UniProtKB-KW"/>
</dbReference>
<evidence type="ECO:0000256" key="1">
    <source>
        <dbReference type="ARBA" id="ARBA00001946"/>
    </source>
</evidence>
<feature type="compositionally biased region" description="Basic and acidic residues" evidence="11">
    <location>
        <begin position="1"/>
        <end position="15"/>
    </location>
</feature>
<evidence type="ECO:0000256" key="9">
    <source>
        <dbReference type="ARBA" id="ARBA00023212"/>
    </source>
</evidence>
<keyword evidence="14" id="KW-1185">Reference proteome</keyword>
<keyword evidence="5" id="KW-0493">Microtubule</keyword>
<dbReference type="Proteomes" id="UP000028990">
    <property type="component" value="Unassembled WGS sequence"/>
</dbReference>
<organism evidence="13 14">
    <name type="scientific">Fukomys damarensis</name>
    <name type="common">Damaraland mole rat</name>
    <name type="synonym">Cryptomys damarensis</name>
    <dbReference type="NCBI Taxonomy" id="885580"/>
    <lineage>
        <taxon>Eukaryota</taxon>
        <taxon>Metazoa</taxon>
        <taxon>Chordata</taxon>
        <taxon>Craniata</taxon>
        <taxon>Vertebrata</taxon>
        <taxon>Euteleostomi</taxon>
        <taxon>Mammalia</taxon>
        <taxon>Eutheria</taxon>
        <taxon>Euarchontoglires</taxon>
        <taxon>Glires</taxon>
        <taxon>Rodentia</taxon>
        <taxon>Hystricomorpha</taxon>
        <taxon>Bathyergidae</taxon>
        <taxon>Fukomys</taxon>
    </lineage>
</organism>
<sequence>MEKETRWNSLEKRDLGLPGPQAKTPEARNPDSRVPLLIPRPTSSIILLITIVAAITDLLIFRPTPFWAGVQTGNACWEIYCLEHGIQPHGQMASDKTIGTGSVSFRETSAGKYVPRIVFMDLEPTVIDEWTSDTMGFPRVLGHELPFSVGLCTLVAEHPEEKISDISSTAGV</sequence>
<evidence type="ECO:0000256" key="10">
    <source>
        <dbReference type="ARBA" id="ARBA00049117"/>
    </source>
</evidence>
<dbReference type="GO" id="GO:0005200">
    <property type="term" value="F:structural constituent of cytoskeleton"/>
    <property type="evidence" value="ECO:0007669"/>
    <property type="project" value="InterPro"/>
</dbReference>
<gene>
    <name evidence="13" type="ORF">H920_14042</name>
</gene>
<dbReference type="GO" id="GO:0005525">
    <property type="term" value="F:GTP binding"/>
    <property type="evidence" value="ECO:0007669"/>
    <property type="project" value="UniProtKB-KW"/>
</dbReference>
<accession>A0A091DP21</accession>
<evidence type="ECO:0000313" key="14">
    <source>
        <dbReference type="Proteomes" id="UP000028990"/>
    </source>
</evidence>